<evidence type="ECO:0000256" key="2">
    <source>
        <dbReference type="ARBA" id="ARBA00022692"/>
    </source>
</evidence>
<evidence type="ECO:0000256" key="3">
    <source>
        <dbReference type="ARBA" id="ARBA00022989"/>
    </source>
</evidence>
<dbReference type="SUPFAM" id="SSF103473">
    <property type="entry name" value="MFS general substrate transporter"/>
    <property type="match status" value="1"/>
</dbReference>
<evidence type="ECO:0000256" key="1">
    <source>
        <dbReference type="ARBA" id="ARBA00004141"/>
    </source>
</evidence>
<accession>A0AA42IAQ2</accession>
<name>A0AA42IAQ2_9GAMM</name>
<dbReference type="GO" id="GO:0005886">
    <property type="term" value="C:plasma membrane"/>
    <property type="evidence" value="ECO:0007669"/>
    <property type="project" value="TreeGrafter"/>
</dbReference>
<dbReference type="PROSITE" id="PS50850">
    <property type="entry name" value="MFS"/>
    <property type="match status" value="1"/>
</dbReference>
<evidence type="ECO:0000256" key="4">
    <source>
        <dbReference type="ARBA" id="ARBA00023136"/>
    </source>
</evidence>
<keyword evidence="2 5" id="KW-0812">Transmembrane</keyword>
<feature type="transmembrane region" description="Helical" evidence="5">
    <location>
        <begin position="101"/>
        <end position="121"/>
    </location>
</feature>
<dbReference type="RefSeq" id="WP_279696721.1">
    <property type="nucleotide sequence ID" value="NZ_JAOEEO010000006.1"/>
</dbReference>
<keyword evidence="3 5" id="KW-1133">Transmembrane helix</keyword>
<feature type="transmembrane region" description="Helical" evidence="5">
    <location>
        <begin position="68"/>
        <end position="89"/>
    </location>
</feature>
<evidence type="ECO:0000259" key="6">
    <source>
        <dbReference type="PROSITE" id="PS50850"/>
    </source>
</evidence>
<feature type="transmembrane region" description="Helical" evidence="5">
    <location>
        <begin position="158"/>
        <end position="182"/>
    </location>
</feature>
<feature type="transmembrane region" description="Helical" evidence="5">
    <location>
        <begin position="33"/>
        <end position="56"/>
    </location>
</feature>
<dbReference type="Proteomes" id="UP001159329">
    <property type="component" value="Unassembled WGS sequence"/>
</dbReference>
<organism evidence="7 8">
    <name type="scientific">Acinetobacter courvalinii</name>
    <dbReference type="NCBI Taxonomy" id="280147"/>
    <lineage>
        <taxon>Bacteria</taxon>
        <taxon>Pseudomonadati</taxon>
        <taxon>Pseudomonadota</taxon>
        <taxon>Gammaproteobacteria</taxon>
        <taxon>Moraxellales</taxon>
        <taxon>Moraxellaceae</taxon>
        <taxon>Acinetobacter</taxon>
    </lineage>
</organism>
<feature type="transmembrane region" description="Helical" evidence="5">
    <location>
        <begin position="295"/>
        <end position="316"/>
    </location>
</feature>
<evidence type="ECO:0000256" key="5">
    <source>
        <dbReference type="SAM" id="Phobius"/>
    </source>
</evidence>
<dbReference type="Pfam" id="PF07690">
    <property type="entry name" value="MFS_1"/>
    <property type="match status" value="1"/>
</dbReference>
<dbReference type="InterPro" id="IPR036259">
    <property type="entry name" value="MFS_trans_sf"/>
</dbReference>
<feature type="transmembrane region" description="Helical" evidence="5">
    <location>
        <begin position="258"/>
        <end position="275"/>
    </location>
</feature>
<evidence type="ECO:0000313" key="8">
    <source>
        <dbReference type="Proteomes" id="UP001159329"/>
    </source>
</evidence>
<evidence type="ECO:0000313" key="7">
    <source>
        <dbReference type="EMBL" id="MDH0565220.1"/>
    </source>
</evidence>
<feature type="domain" description="Major facilitator superfamily (MFS) profile" evidence="6">
    <location>
        <begin position="34"/>
        <end position="436"/>
    </location>
</feature>
<feature type="transmembrane region" description="Helical" evidence="5">
    <location>
        <begin position="188"/>
        <end position="207"/>
    </location>
</feature>
<feature type="transmembrane region" description="Helical" evidence="5">
    <location>
        <begin position="348"/>
        <end position="365"/>
    </location>
</feature>
<feature type="transmembrane region" description="Helical" evidence="5">
    <location>
        <begin position="386"/>
        <end position="405"/>
    </location>
</feature>
<dbReference type="AlphaFoldDB" id="A0AA42IAQ2"/>
<comment type="subcellular location">
    <subcellularLocation>
        <location evidence="1">Membrane</location>
        <topology evidence="1">Multi-pass membrane protein</topology>
    </subcellularLocation>
</comment>
<feature type="transmembrane region" description="Helical" evidence="5">
    <location>
        <begin position="323"/>
        <end position="342"/>
    </location>
</feature>
<feature type="transmembrane region" description="Helical" evidence="5">
    <location>
        <begin position="127"/>
        <end position="146"/>
    </location>
</feature>
<comment type="caution">
    <text evidence="7">The sequence shown here is derived from an EMBL/GenBank/DDBJ whole genome shotgun (WGS) entry which is preliminary data.</text>
</comment>
<dbReference type="Gene3D" id="1.20.1250.20">
    <property type="entry name" value="MFS general substrate transporter like domains"/>
    <property type="match status" value="1"/>
</dbReference>
<gene>
    <name evidence="7" type="ORF">N7644_16265</name>
</gene>
<keyword evidence="4 5" id="KW-0472">Membrane</keyword>
<feature type="transmembrane region" description="Helical" evidence="5">
    <location>
        <begin position="411"/>
        <end position="432"/>
    </location>
</feature>
<dbReference type="InterPro" id="IPR020846">
    <property type="entry name" value="MFS_dom"/>
</dbReference>
<sequence length="442" mass="48594">MNNDVQTVASSAMSKWPSNLGTYARITPHTWKFALLFAYFAMVVDGVDIMLLSYSLTSLKAEFGLSTFQAGALGSASLAGMGIGGILGGWACDKYGRVRTIAHSVTFFSVATCLLGFTQSFEQFMSLRFIGALGIGALYMACNTLMAEYVPTSYRTTVLGTLQTGQTVGYIVATLLAGAIIPEHGWRILFFITVIPAAINIILQRFVPEPKSWQLMKMKSLTPQTQQVITTQPQPQPQPKSQSIYQQIFANFKHRKMFLLWMTTAFFLQFGYYGINNWMPSYLETEVNMNFKSLTSYMVGSYTAMILGKIMAGYLADKFNRRAIFVFGTLASAIFLPIIIFFNTPDNILYLLITFGFLYGIPYGVNATYMAESFSTDVRGTAIGGAYNIGRVGAAIAPATIGFLASGGTFTMAFIVMGAAYFIAGVLPGLFIRDRQYDPQQS</sequence>
<protein>
    <submittedName>
        <fullName evidence="7">MFS transporter</fullName>
    </submittedName>
</protein>
<proteinExistence type="predicted"/>
<dbReference type="InterPro" id="IPR011701">
    <property type="entry name" value="MFS"/>
</dbReference>
<dbReference type="EMBL" id="JAOEEO010000006">
    <property type="protein sequence ID" value="MDH0565220.1"/>
    <property type="molecule type" value="Genomic_DNA"/>
</dbReference>
<reference evidence="7" key="1">
    <citation type="submission" date="2022-09" db="EMBL/GenBank/DDBJ databases">
        <title>Intensive care unit water sources are persistently colonized with multi-drug resistant bacteria and are the site of extensive horizontal gene transfer of antibiotic resistance genes.</title>
        <authorList>
            <person name="Diorio-Toth L."/>
        </authorList>
    </citation>
    <scope>NUCLEOTIDE SEQUENCE</scope>
    <source>
        <strain evidence="7">GD04005</strain>
    </source>
</reference>
<dbReference type="GO" id="GO:0046943">
    <property type="term" value="F:carboxylic acid transmembrane transporter activity"/>
    <property type="evidence" value="ECO:0007669"/>
    <property type="project" value="TreeGrafter"/>
</dbReference>
<dbReference type="PANTHER" id="PTHR23508">
    <property type="entry name" value="CARBOXYLIC ACID TRANSPORTER PROTEIN HOMOLOG"/>
    <property type="match status" value="1"/>
</dbReference>
<dbReference type="PANTHER" id="PTHR23508:SF10">
    <property type="entry name" value="CARBOXYLIC ACID TRANSPORTER PROTEIN HOMOLOG"/>
    <property type="match status" value="1"/>
</dbReference>